<proteinExistence type="predicted"/>
<protein>
    <recommendedName>
        <fullName evidence="1">SGNH hydrolase-type esterase domain-containing protein</fullName>
    </recommendedName>
</protein>
<dbReference type="Proteomes" id="UP000605846">
    <property type="component" value="Unassembled WGS sequence"/>
</dbReference>
<dbReference type="InterPro" id="IPR023213">
    <property type="entry name" value="CAT-like_dom_sf"/>
</dbReference>
<dbReference type="AlphaFoldDB" id="A0A8H7BM40"/>
<dbReference type="InterPro" id="IPR013830">
    <property type="entry name" value="SGNH_hydro"/>
</dbReference>
<evidence type="ECO:0000259" key="1">
    <source>
        <dbReference type="Pfam" id="PF13472"/>
    </source>
</evidence>
<evidence type="ECO:0000313" key="2">
    <source>
        <dbReference type="EMBL" id="KAF7725529.1"/>
    </source>
</evidence>
<name>A0A8H7BM40_9FUNG</name>
<dbReference type="InterPro" id="IPR045136">
    <property type="entry name" value="Iah1-like"/>
</dbReference>
<organism evidence="2 3">
    <name type="scientific">Apophysomyces ossiformis</name>
    <dbReference type="NCBI Taxonomy" id="679940"/>
    <lineage>
        <taxon>Eukaryota</taxon>
        <taxon>Fungi</taxon>
        <taxon>Fungi incertae sedis</taxon>
        <taxon>Mucoromycota</taxon>
        <taxon>Mucoromycotina</taxon>
        <taxon>Mucoromycetes</taxon>
        <taxon>Mucorales</taxon>
        <taxon>Mucorineae</taxon>
        <taxon>Mucoraceae</taxon>
        <taxon>Apophysomyces</taxon>
    </lineage>
</organism>
<dbReference type="EMBL" id="JABAYA010000095">
    <property type="protein sequence ID" value="KAF7725529.1"/>
    <property type="molecule type" value="Genomic_DNA"/>
</dbReference>
<dbReference type="PANTHER" id="PTHR14209:SF19">
    <property type="entry name" value="ISOAMYL ACETATE-HYDROLYZING ESTERASE 1 HOMOLOG"/>
    <property type="match status" value="1"/>
</dbReference>
<keyword evidence="3" id="KW-1185">Reference proteome</keyword>
<comment type="caution">
    <text evidence="2">The sequence shown here is derived from an EMBL/GenBank/DDBJ whole genome shotgun (WGS) entry which is preliminary data.</text>
</comment>
<evidence type="ECO:0000313" key="3">
    <source>
        <dbReference type="Proteomes" id="UP000605846"/>
    </source>
</evidence>
<accession>A0A8H7BM40</accession>
<dbReference type="SUPFAM" id="SSF52266">
    <property type="entry name" value="SGNH hydrolase"/>
    <property type="match status" value="1"/>
</dbReference>
<dbReference type="Pfam" id="PF02458">
    <property type="entry name" value="Transferase"/>
    <property type="match status" value="1"/>
</dbReference>
<dbReference type="Pfam" id="PF13472">
    <property type="entry name" value="Lipase_GDSL_2"/>
    <property type="match status" value="1"/>
</dbReference>
<dbReference type="Gene3D" id="3.40.50.1110">
    <property type="entry name" value="SGNH hydrolase"/>
    <property type="match status" value="1"/>
</dbReference>
<sequence length="720" mass="83006">MSYNPALQGFGASLANAYQRKMDVINRGFSGYNTDWAIPVFRQLLPTKEDQAREAASIRLITIFFGANDAALPISFQHVPLDRFEENLNTLVSMVRSEDSRFYNPKARLILITQPPLNEPQWQKRCEESGDPLNRTWESARAYAEKVRDVGRERDVVVADLWTAITNRCEQENRDLSDFLFDGLHLNGNGYQVLYDLLMETIGQHFREIHPDALEMELPYWRQLTTSNDLNKDLIFPKLADLKKIQRNHKEQIRHQTWIKPLTPTPPNTRIPLSDWDVVMFKSYTPLLLFYNGNDSPDFMKTELLTDALSRALDDFYPMAGRLVDIGQGRDEINCCDAGVLFQARLQRTTEKEAEYDEALSKFREDGYLPNRMDYHHMFAIHFYRSADDPLVAIQLTRFKDGGVALGVMILHKVADTYSICMFLDAWAKRARQVKHVKPVFDRNLVAYPANTVITDEAIQHYREEHRINRHPHVVRMDPNQPKFARTAPNGPKPLKTVILEFHSDGLHHCKKDAHTPQMLEQKNWLGTKDALFAMLLRAIVRCRNLEPHEECKMVLAVNGRSKMKNTKEMDYYFGNWMISRWVSVSKAKAENTALVDTAMAFRQQFATLKASLFHGVSKLYTMHEDMTVHYLSYAPNSDTYLTASDVSNLPFWRLDFGSGKPDRTRGYITSGGNGCLVIFGRSDSTKGPIYDVQLQMDSESISRFIEDPDVKKYTKRVLY</sequence>
<dbReference type="Gene3D" id="3.30.559.10">
    <property type="entry name" value="Chloramphenicol acetyltransferase-like domain"/>
    <property type="match status" value="2"/>
</dbReference>
<dbReference type="InterPro" id="IPR036514">
    <property type="entry name" value="SGNH_hydro_sf"/>
</dbReference>
<feature type="domain" description="SGNH hydrolase-type esterase" evidence="1">
    <location>
        <begin position="8"/>
        <end position="193"/>
    </location>
</feature>
<dbReference type="CDD" id="cd01838">
    <property type="entry name" value="Isoamyl_acetate_hydrolase_like"/>
    <property type="match status" value="1"/>
</dbReference>
<gene>
    <name evidence="2" type="ORF">EC973_009559</name>
</gene>
<reference evidence="2" key="1">
    <citation type="submission" date="2020-01" db="EMBL/GenBank/DDBJ databases">
        <title>Genome Sequencing of Three Apophysomyces-Like Fungal Strains Confirms a Novel Fungal Genus in the Mucoromycota with divergent Burkholderia-like Endosymbiotic Bacteria.</title>
        <authorList>
            <person name="Stajich J.E."/>
            <person name="Macias A.M."/>
            <person name="Carter-House D."/>
            <person name="Lovett B."/>
            <person name="Kasson L.R."/>
            <person name="Berry K."/>
            <person name="Grigoriev I."/>
            <person name="Chang Y."/>
            <person name="Spatafora J."/>
            <person name="Kasson M.T."/>
        </authorList>
    </citation>
    <scope>NUCLEOTIDE SEQUENCE</scope>
    <source>
        <strain evidence="2">NRRL A-21654</strain>
    </source>
</reference>
<dbReference type="PANTHER" id="PTHR14209">
    <property type="entry name" value="ISOAMYL ACETATE-HYDROLYZING ESTERASE 1"/>
    <property type="match status" value="1"/>
</dbReference>
<dbReference type="OrthoDB" id="671439at2759"/>